<keyword evidence="3 10" id="KW-0808">Transferase</keyword>
<comment type="similarity">
    <text evidence="10">Belongs to the ELO family.</text>
</comment>
<feature type="transmembrane region" description="Helical" evidence="10">
    <location>
        <begin position="65"/>
        <end position="88"/>
    </location>
</feature>
<proteinExistence type="inferred from homology"/>
<keyword evidence="9 10" id="KW-0275">Fatty acid biosynthesis</keyword>
<evidence type="ECO:0000256" key="7">
    <source>
        <dbReference type="ARBA" id="ARBA00023098"/>
    </source>
</evidence>
<dbReference type="GO" id="GO:0019367">
    <property type="term" value="P:fatty acid elongation, saturated fatty acid"/>
    <property type="evidence" value="ECO:0007669"/>
    <property type="project" value="TreeGrafter"/>
</dbReference>
<evidence type="ECO:0000256" key="4">
    <source>
        <dbReference type="ARBA" id="ARBA00022692"/>
    </source>
</evidence>
<feature type="transmembrane region" description="Helical" evidence="10">
    <location>
        <begin position="144"/>
        <end position="161"/>
    </location>
</feature>
<keyword evidence="2 10" id="KW-0444">Lipid biosynthesis</keyword>
<dbReference type="Pfam" id="PF01151">
    <property type="entry name" value="ELO"/>
    <property type="match status" value="1"/>
</dbReference>
<organism evidence="11 12">
    <name type="scientific">Dufourea novaeangliae</name>
    <name type="common">Sweat bee</name>
    <dbReference type="NCBI Taxonomy" id="178035"/>
    <lineage>
        <taxon>Eukaryota</taxon>
        <taxon>Metazoa</taxon>
        <taxon>Ecdysozoa</taxon>
        <taxon>Arthropoda</taxon>
        <taxon>Hexapoda</taxon>
        <taxon>Insecta</taxon>
        <taxon>Pterygota</taxon>
        <taxon>Neoptera</taxon>
        <taxon>Endopterygota</taxon>
        <taxon>Hymenoptera</taxon>
        <taxon>Apocrita</taxon>
        <taxon>Aculeata</taxon>
        <taxon>Apoidea</taxon>
        <taxon>Anthophila</taxon>
        <taxon>Halictidae</taxon>
        <taxon>Rophitinae</taxon>
        <taxon>Dufourea</taxon>
    </lineage>
</organism>
<dbReference type="GO" id="GO:0005789">
    <property type="term" value="C:endoplasmic reticulum membrane"/>
    <property type="evidence" value="ECO:0007669"/>
    <property type="project" value="TreeGrafter"/>
</dbReference>
<feature type="transmembrane region" description="Helical" evidence="10">
    <location>
        <begin position="167"/>
        <end position="191"/>
    </location>
</feature>
<sequence>MFASQHVRIFHKYLYVTDKMTNHWALISSPVLVTIFSILYLYFILDWGPKYMKDKKPYSFKTFIFWYNIFQIIANSLIIQQAIAAGWYSDGYMGCPEIDYSNDYNIYKMASTVWYLLYMKLIDYIETILYVLRKKNRQISALHVYHHVSTMYFTWLAVKYYPNGHAMTVAVVNCGIHVIMYTYYLLASLGGNIQKLIEPFKPFLTLAQMIQFIALIMYALQAFLPYCSASRLGASLMIADLAINFGMFFNFYMQNYMKKNKKSID</sequence>
<keyword evidence="6 10" id="KW-1133">Transmembrane helix</keyword>
<reference evidence="11 12" key="1">
    <citation type="submission" date="2015-07" db="EMBL/GenBank/DDBJ databases">
        <title>The genome of Dufourea novaeangliae.</title>
        <authorList>
            <person name="Pan H."/>
            <person name="Kapheim K."/>
        </authorList>
    </citation>
    <scope>NUCLEOTIDE SEQUENCE [LARGE SCALE GENOMIC DNA]</scope>
    <source>
        <strain evidence="11">0120121106</strain>
        <tissue evidence="11">Whole body</tissue>
    </source>
</reference>
<dbReference type="InterPro" id="IPR002076">
    <property type="entry name" value="ELO_fam"/>
</dbReference>
<feature type="transmembrane region" description="Helical" evidence="10">
    <location>
        <begin position="113"/>
        <end position="132"/>
    </location>
</feature>
<feature type="transmembrane region" description="Helical" evidence="10">
    <location>
        <begin position="232"/>
        <end position="253"/>
    </location>
</feature>
<dbReference type="GO" id="GO:0042761">
    <property type="term" value="P:very long-chain fatty acid biosynthetic process"/>
    <property type="evidence" value="ECO:0007669"/>
    <property type="project" value="TreeGrafter"/>
</dbReference>
<comment type="subcellular location">
    <subcellularLocation>
        <location evidence="1">Membrane</location>
        <topology evidence="1">Multi-pass membrane protein</topology>
    </subcellularLocation>
</comment>
<dbReference type="EC" id="2.3.1.199" evidence="10"/>
<evidence type="ECO:0000256" key="2">
    <source>
        <dbReference type="ARBA" id="ARBA00022516"/>
    </source>
</evidence>
<dbReference type="Proteomes" id="UP000076502">
    <property type="component" value="Unassembled WGS sequence"/>
</dbReference>
<gene>
    <name evidence="11" type="ORF">WN55_10522</name>
</gene>
<dbReference type="GO" id="GO:0034626">
    <property type="term" value="P:fatty acid elongation, polyunsaturated fatty acid"/>
    <property type="evidence" value="ECO:0007669"/>
    <property type="project" value="TreeGrafter"/>
</dbReference>
<evidence type="ECO:0000256" key="1">
    <source>
        <dbReference type="ARBA" id="ARBA00004141"/>
    </source>
</evidence>
<dbReference type="EMBL" id="KQ434809">
    <property type="protein sequence ID" value="KZC06611.1"/>
    <property type="molecule type" value="Genomic_DNA"/>
</dbReference>
<keyword evidence="4 10" id="KW-0812">Transmembrane</keyword>
<dbReference type="STRING" id="178035.A0A154P409"/>
<keyword evidence="12" id="KW-1185">Reference proteome</keyword>
<dbReference type="GO" id="GO:0034625">
    <property type="term" value="P:fatty acid elongation, monounsaturated fatty acid"/>
    <property type="evidence" value="ECO:0007669"/>
    <property type="project" value="TreeGrafter"/>
</dbReference>
<evidence type="ECO:0000256" key="10">
    <source>
        <dbReference type="RuleBase" id="RU361115"/>
    </source>
</evidence>
<accession>A0A154P409</accession>
<evidence type="ECO:0000256" key="5">
    <source>
        <dbReference type="ARBA" id="ARBA00022832"/>
    </source>
</evidence>
<dbReference type="GO" id="GO:0009922">
    <property type="term" value="F:fatty acid elongase activity"/>
    <property type="evidence" value="ECO:0007669"/>
    <property type="project" value="UniProtKB-EC"/>
</dbReference>
<feature type="transmembrane region" description="Helical" evidence="10">
    <location>
        <begin position="24"/>
        <end position="45"/>
    </location>
</feature>
<keyword evidence="7 10" id="KW-0443">Lipid metabolism</keyword>
<feature type="transmembrane region" description="Helical" evidence="10">
    <location>
        <begin position="203"/>
        <end position="226"/>
    </location>
</feature>
<dbReference type="OrthoDB" id="434092at2759"/>
<evidence type="ECO:0000313" key="12">
    <source>
        <dbReference type="Proteomes" id="UP000076502"/>
    </source>
</evidence>
<evidence type="ECO:0000313" key="11">
    <source>
        <dbReference type="EMBL" id="KZC06611.1"/>
    </source>
</evidence>
<dbReference type="PANTHER" id="PTHR11157:SF113">
    <property type="entry name" value="ELONGATION OF VERY LONG CHAIN FATTY ACIDS PROTEIN"/>
    <property type="match status" value="1"/>
</dbReference>
<keyword evidence="5 10" id="KW-0276">Fatty acid metabolism</keyword>
<evidence type="ECO:0000256" key="9">
    <source>
        <dbReference type="ARBA" id="ARBA00023160"/>
    </source>
</evidence>
<dbReference type="PANTHER" id="PTHR11157">
    <property type="entry name" value="FATTY ACID ACYL TRANSFERASE-RELATED"/>
    <property type="match status" value="1"/>
</dbReference>
<protein>
    <recommendedName>
        <fullName evidence="10">Elongation of very long chain fatty acids protein</fullName>
        <ecNumber evidence="10">2.3.1.199</ecNumber>
    </recommendedName>
    <alternativeName>
        <fullName evidence="10">Very-long-chain 3-oxoacyl-CoA synthase</fullName>
    </alternativeName>
</protein>
<dbReference type="GO" id="GO:0030148">
    <property type="term" value="P:sphingolipid biosynthetic process"/>
    <property type="evidence" value="ECO:0007669"/>
    <property type="project" value="TreeGrafter"/>
</dbReference>
<evidence type="ECO:0000256" key="3">
    <source>
        <dbReference type="ARBA" id="ARBA00022679"/>
    </source>
</evidence>
<evidence type="ECO:0000256" key="6">
    <source>
        <dbReference type="ARBA" id="ARBA00022989"/>
    </source>
</evidence>
<comment type="catalytic activity">
    <reaction evidence="10">
        <text>a very-long-chain acyl-CoA + malonyl-CoA + H(+) = a very-long-chain 3-oxoacyl-CoA + CO2 + CoA</text>
        <dbReference type="Rhea" id="RHEA:32727"/>
        <dbReference type="ChEBI" id="CHEBI:15378"/>
        <dbReference type="ChEBI" id="CHEBI:16526"/>
        <dbReference type="ChEBI" id="CHEBI:57287"/>
        <dbReference type="ChEBI" id="CHEBI:57384"/>
        <dbReference type="ChEBI" id="CHEBI:90725"/>
        <dbReference type="ChEBI" id="CHEBI:90736"/>
        <dbReference type="EC" id="2.3.1.199"/>
    </reaction>
</comment>
<dbReference type="AlphaFoldDB" id="A0A154P409"/>
<evidence type="ECO:0000256" key="8">
    <source>
        <dbReference type="ARBA" id="ARBA00023136"/>
    </source>
</evidence>
<keyword evidence="8 10" id="KW-0472">Membrane</keyword>
<name>A0A154P409_DUFNO</name>